<evidence type="ECO:0000313" key="3">
    <source>
        <dbReference type="Proteomes" id="UP000823388"/>
    </source>
</evidence>
<accession>A0A8T0T5B2</accession>
<sequence>MLKTTCLSYLNVHTREHYDHVLKDFPQDFRTSFLYLVPCLRIQFLLMLGLVPFCILLHWFDPFHFWVSSELVMFCRFGARPLGEKSITYPHTGRYYFKKDLSLDLDSKGYPKLPPIMLGAGMILANTLEETFGDTYDKGVWKKINNGASNIRRNIVALASFTGGKRFFACTGFFY</sequence>
<protein>
    <submittedName>
        <fullName evidence="2">Uncharacterized protein</fullName>
    </submittedName>
</protein>
<dbReference type="AlphaFoldDB" id="A0A8T0T5B2"/>
<evidence type="ECO:0000256" key="1">
    <source>
        <dbReference type="SAM" id="Phobius"/>
    </source>
</evidence>
<comment type="caution">
    <text evidence="2">The sequence shown here is derived from an EMBL/GenBank/DDBJ whole genome shotgun (WGS) entry which is preliminary data.</text>
</comment>
<dbReference type="EMBL" id="CM029044">
    <property type="protein sequence ID" value="KAG2604868.1"/>
    <property type="molecule type" value="Genomic_DNA"/>
</dbReference>
<dbReference type="PANTHER" id="PTHR18868">
    <property type="entry name" value="OS07G0665300 PROTEIN-RELATED"/>
    <property type="match status" value="1"/>
</dbReference>
<keyword evidence="1" id="KW-0472">Membrane</keyword>
<reference evidence="2" key="1">
    <citation type="submission" date="2020-05" db="EMBL/GenBank/DDBJ databases">
        <title>WGS assembly of Panicum virgatum.</title>
        <authorList>
            <person name="Lovell J.T."/>
            <person name="Jenkins J."/>
            <person name="Shu S."/>
            <person name="Juenger T.E."/>
            <person name="Schmutz J."/>
        </authorList>
    </citation>
    <scope>NUCLEOTIDE SEQUENCE</scope>
    <source>
        <strain evidence="2">AP13</strain>
    </source>
</reference>
<keyword evidence="1" id="KW-1133">Transmembrane helix</keyword>
<name>A0A8T0T5B2_PANVG</name>
<feature type="transmembrane region" description="Helical" evidence="1">
    <location>
        <begin position="33"/>
        <end position="60"/>
    </location>
</feature>
<dbReference type="Proteomes" id="UP000823388">
    <property type="component" value="Chromosome 4N"/>
</dbReference>
<keyword evidence="1" id="KW-0812">Transmembrane</keyword>
<keyword evidence="3" id="KW-1185">Reference proteome</keyword>
<evidence type="ECO:0000313" key="2">
    <source>
        <dbReference type="EMBL" id="KAG2604868.1"/>
    </source>
</evidence>
<gene>
    <name evidence="2" type="ORF">PVAP13_4NG227950</name>
</gene>
<organism evidence="2 3">
    <name type="scientific">Panicum virgatum</name>
    <name type="common">Blackwell switchgrass</name>
    <dbReference type="NCBI Taxonomy" id="38727"/>
    <lineage>
        <taxon>Eukaryota</taxon>
        <taxon>Viridiplantae</taxon>
        <taxon>Streptophyta</taxon>
        <taxon>Embryophyta</taxon>
        <taxon>Tracheophyta</taxon>
        <taxon>Spermatophyta</taxon>
        <taxon>Magnoliopsida</taxon>
        <taxon>Liliopsida</taxon>
        <taxon>Poales</taxon>
        <taxon>Poaceae</taxon>
        <taxon>PACMAD clade</taxon>
        <taxon>Panicoideae</taxon>
        <taxon>Panicodae</taxon>
        <taxon>Paniceae</taxon>
        <taxon>Panicinae</taxon>
        <taxon>Panicum</taxon>
        <taxon>Panicum sect. Hiantes</taxon>
    </lineage>
</organism>
<proteinExistence type="predicted"/>